<evidence type="ECO:0000256" key="1">
    <source>
        <dbReference type="SAM" id="MobiDB-lite"/>
    </source>
</evidence>
<organism evidence="2 3">
    <name type="scientific">Penicillium salamii</name>
    <dbReference type="NCBI Taxonomy" id="1612424"/>
    <lineage>
        <taxon>Eukaryota</taxon>
        <taxon>Fungi</taxon>
        <taxon>Dikarya</taxon>
        <taxon>Ascomycota</taxon>
        <taxon>Pezizomycotina</taxon>
        <taxon>Eurotiomycetes</taxon>
        <taxon>Eurotiomycetidae</taxon>
        <taxon>Eurotiales</taxon>
        <taxon>Aspergillaceae</taxon>
        <taxon>Penicillium</taxon>
    </lineage>
</organism>
<evidence type="ECO:0000313" key="2">
    <source>
        <dbReference type="EMBL" id="CAG8385257.1"/>
    </source>
</evidence>
<evidence type="ECO:0000313" key="3">
    <source>
        <dbReference type="Proteomes" id="UP001152646"/>
    </source>
</evidence>
<gene>
    <name evidence="2" type="ORF">PSALAMII_LOCUS6481</name>
</gene>
<sequence length="133" mass="14246">MLTCNRPPRGPWPRRWGVFKAPAPAVEPPRGGPRASCPAPTPSRPSGEAAPPLPTLTLRRPREAAPPSPSIATRAGRLDLHSSPPVSPPHSIVMFSPRSPSDNGKSSASFVTFLVILVILCWDSHCCCRRSVV</sequence>
<reference evidence="2" key="1">
    <citation type="submission" date="2021-07" db="EMBL/GenBank/DDBJ databases">
        <authorList>
            <person name="Branca A.L. A."/>
        </authorList>
    </citation>
    <scope>NUCLEOTIDE SEQUENCE</scope>
</reference>
<feature type="region of interest" description="Disordered" evidence="1">
    <location>
        <begin position="1"/>
        <end position="105"/>
    </location>
</feature>
<dbReference type="AlphaFoldDB" id="A0A9W4JCF7"/>
<comment type="caution">
    <text evidence="2">The sequence shown here is derived from an EMBL/GenBank/DDBJ whole genome shotgun (WGS) entry which is preliminary data.</text>
</comment>
<proteinExistence type="predicted"/>
<protein>
    <submittedName>
        <fullName evidence="2">Uncharacterized protein</fullName>
    </submittedName>
</protein>
<dbReference type="Proteomes" id="UP001152646">
    <property type="component" value="Unassembled WGS sequence"/>
</dbReference>
<accession>A0A9W4JCF7</accession>
<dbReference type="EMBL" id="CAJVPA010000191">
    <property type="protein sequence ID" value="CAG8385257.1"/>
    <property type="molecule type" value="Genomic_DNA"/>
</dbReference>
<dbReference type="OrthoDB" id="435038at2759"/>
<name>A0A9W4JCF7_9EURO</name>